<evidence type="ECO:0000313" key="2">
    <source>
        <dbReference type="Proteomes" id="UP001159427"/>
    </source>
</evidence>
<evidence type="ECO:0000313" key="1">
    <source>
        <dbReference type="EMBL" id="CAH3192459.1"/>
    </source>
</evidence>
<dbReference type="EMBL" id="CALNXI010003186">
    <property type="protein sequence ID" value="CAH3192459.1"/>
    <property type="molecule type" value="Genomic_DNA"/>
</dbReference>
<protein>
    <submittedName>
        <fullName evidence="1">Uncharacterized protein</fullName>
    </submittedName>
</protein>
<name>A0ABN8SN10_9CNID</name>
<proteinExistence type="predicted"/>
<comment type="caution">
    <text evidence="1">The sequence shown here is derived from an EMBL/GenBank/DDBJ whole genome shotgun (WGS) entry which is preliminary data.</text>
</comment>
<keyword evidence="2" id="KW-1185">Reference proteome</keyword>
<gene>
    <name evidence="1" type="ORF">PEVE_00023916</name>
</gene>
<accession>A0ABN8SN10</accession>
<reference evidence="1 2" key="1">
    <citation type="submission" date="2022-05" db="EMBL/GenBank/DDBJ databases">
        <authorList>
            <consortium name="Genoscope - CEA"/>
            <person name="William W."/>
        </authorList>
    </citation>
    <scope>NUCLEOTIDE SEQUENCE [LARGE SCALE GENOMIC DNA]</scope>
</reference>
<sequence length="106" mass="12303">MSLAARTKQWTARNLQKLCAQRDPVPIFVPEFYRGYLKKGCVHVSAQRVPYLGRPCLGTKCSESCKMDRSSDLLRNTWPAYTFNDRSILWPVLTVYNLFKRGKKQC</sequence>
<dbReference type="Proteomes" id="UP001159427">
    <property type="component" value="Unassembled WGS sequence"/>
</dbReference>
<organism evidence="1 2">
    <name type="scientific">Porites evermanni</name>
    <dbReference type="NCBI Taxonomy" id="104178"/>
    <lineage>
        <taxon>Eukaryota</taxon>
        <taxon>Metazoa</taxon>
        <taxon>Cnidaria</taxon>
        <taxon>Anthozoa</taxon>
        <taxon>Hexacorallia</taxon>
        <taxon>Scleractinia</taxon>
        <taxon>Fungiina</taxon>
        <taxon>Poritidae</taxon>
        <taxon>Porites</taxon>
    </lineage>
</organism>